<keyword evidence="6 12" id="KW-0472">Membrane</keyword>
<keyword evidence="4 12" id="KW-1133">Transmembrane helix</keyword>
<feature type="domain" description="G-protein coupled receptors family 1 profile" evidence="13">
    <location>
        <begin position="64"/>
        <end position="309"/>
    </location>
</feature>
<dbReference type="InterPro" id="IPR000276">
    <property type="entry name" value="GPCR_Rhodpsn"/>
</dbReference>
<evidence type="ECO:0000256" key="1">
    <source>
        <dbReference type="ARBA" id="ARBA00004651"/>
    </source>
</evidence>
<sequence length="369" mass="41381">MPLPAETTGEPSQAKRRAVGVVTAIARAGMTSSIENCSFAAINSLAWSLQLGLSIPTFILGLVLNSLALFVFCCFWRKQTKTSVYMISLVLADILLLLSLPPKLYYSVTKVPGLLCSFIQAPYFVNTYTSIFIIVCITVDRYICIRHPFEGRANQSPRWAVVICCFVWAAAWICSIPIYVFQKKEPIKCFHNMSDQTWSVPFIVSVEVFGFLIPLAVMVFCSAQTIWILLNHKSHDKKSAEESGSLRVIVINLVVFLVCFTPVHLGILLQCLVRQHVIVSCRMKQAISLFLQVSMTFANLNCCLDAIFYYFAAKEFCKKTHLKRAIELCPVLNPCAMRWHCQRWENAPCQDTDSAVPDVAGTVPRGEGR</sequence>
<evidence type="ECO:0000313" key="15">
    <source>
        <dbReference type="Proteomes" id="UP000276834"/>
    </source>
</evidence>
<keyword evidence="7 10" id="KW-0675">Receptor</keyword>
<keyword evidence="8" id="KW-0325">Glycoprotein</keyword>
<feature type="transmembrane region" description="Helical" evidence="12">
    <location>
        <begin position="202"/>
        <end position="229"/>
    </location>
</feature>
<dbReference type="PROSITE" id="PS50262">
    <property type="entry name" value="G_PROTEIN_RECEP_F1_2"/>
    <property type="match status" value="1"/>
</dbReference>
<dbReference type="PRINTS" id="PR00237">
    <property type="entry name" value="GPCRRHODOPSN"/>
</dbReference>
<dbReference type="STRING" id="44316.ENSEGOP00005019998"/>
<feature type="transmembrane region" description="Helical" evidence="12">
    <location>
        <begin position="159"/>
        <end position="182"/>
    </location>
</feature>
<feature type="transmembrane region" description="Helical" evidence="12">
    <location>
        <begin position="83"/>
        <end position="101"/>
    </location>
</feature>
<evidence type="ECO:0000256" key="10">
    <source>
        <dbReference type="RuleBase" id="RU000688"/>
    </source>
</evidence>
<dbReference type="AlphaFoldDB" id="A0A3L8S5N2"/>
<accession>A0A3L8S5N2</accession>
<keyword evidence="5 10" id="KW-0297">G-protein coupled receptor</keyword>
<feature type="transmembrane region" description="Helical" evidence="12">
    <location>
        <begin position="53"/>
        <end position="76"/>
    </location>
</feature>
<dbReference type="InterPro" id="IPR017452">
    <property type="entry name" value="GPCR_Rhodpsn_7TM"/>
</dbReference>
<dbReference type="GO" id="GO:0007200">
    <property type="term" value="P:phospholipase C-activating G protein-coupled receptor signaling pathway"/>
    <property type="evidence" value="ECO:0007669"/>
    <property type="project" value="TreeGrafter"/>
</dbReference>
<keyword evidence="2" id="KW-1003">Cell membrane</keyword>
<name>A0A3L8S5N2_CHLGU</name>
<comment type="subcellular location">
    <subcellularLocation>
        <location evidence="1">Cell membrane</location>
        <topology evidence="1">Multi-pass membrane protein</topology>
    </subcellularLocation>
</comment>
<feature type="transmembrane region" description="Helical" evidence="12">
    <location>
        <begin position="249"/>
        <end position="269"/>
    </location>
</feature>
<keyword evidence="15" id="KW-1185">Reference proteome</keyword>
<dbReference type="SUPFAM" id="SSF81321">
    <property type="entry name" value="Family A G protein-coupled receptor-like"/>
    <property type="match status" value="1"/>
</dbReference>
<dbReference type="OrthoDB" id="9447539at2759"/>
<feature type="region of interest" description="Disordered" evidence="11">
    <location>
        <begin position="349"/>
        <end position="369"/>
    </location>
</feature>
<comment type="similarity">
    <text evidence="10">Belongs to the G-protein coupled receptor 1 family.</text>
</comment>
<organism evidence="14 15">
    <name type="scientific">Chloebia gouldiae</name>
    <name type="common">Gouldian finch</name>
    <name type="synonym">Erythrura gouldiae</name>
    <dbReference type="NCBI Taxonomy" id="44316"/>
    <lineage>
        <taxon>Eukaryota</taxon>
        <taxon>Metazoa</taxon>
        <taxon>Chordata</taxon>
        <taxon>Craniata</taxon>
        <taxon>Vertebrata</taxon>
        <taxon>Euteleostomi</taxon>
        <taxon>Archelosauria</taxon>
        <taxon>Archosauria</taxon>
        <taxon>Dinosauria</taxon>
        <taxon>Saurischia</taxon>
        <taxon>Theropoda</taxon>
        <taxon>Coelurosauria</taxon>
        <taxon>Aves</taxon>
        <taxon>Neognathae</taxon>
        <taxon>Neoaves</taxon>
        <taxon>Telluraves</taxon>
        <taxon>Australaves</taxon>
        <taxon>Passeriformes</taxon>
        <taxon>Passeroidea</taxon>
        <taxon>Passeridae</taxon>
        <taxon>Chloebia</taxon>
    </lineage>
</organism>
<evidence type="ECO:0000256" key="8">
    <source>
        <dbReference type="ARBA" id="ARBA00023180"/>
    </source>
</evidence>
<evidence type="ECO:0000256" key="12">
    <source>
        <dbReference type="SAM" id="Phobius"/>
    </source>
</evidence>
<evidence type="ECO:0000256" key="2">
    <source>
        <dbReference type="ARBA" id="ARBA00022475"/>
    </source>
</evidence>
<dbReference type="EMBL" id="QUSF01000055">
    <property type="protein sequence ID" value="RLV97567.1"/>
    <property type="molecule type" value="Genomic_DNA"/>
</dbReference>
<dbReference type="Pfam" id="PF00001">
    <property type="entry name" value="7tm_1"/>
    <property type="match status" value="1"/>
</dbReference>
<evidence type="ECO:0000256" key="5">
    <source>
        <dbReference type="ARBA" id="ARBA00023040"/>
    </source>
</evidence>
<evidence type="ECO:0000256" key="7">
    <source>
        <dbReference type="ARBA" id="ARBA00023170"/>
    </source>
</evidence>
<evidence type="ECO:0000256" key="6">
    <source>
        <dbReference type="ARBA" id="ARBA00023136"/>
    </source>
</evidence>
<dbReference type="GO" id="GO:0005886">
    <property type="term" value="C:plasma membrane"/>
    <property type="evidence" value="ECO:0007669"/>
    <property type="project" value="UniProtKB-SubCell"/>
</dbReference>
<proteinExistence type="inferred from homology"/>
<gene>
    <name evidence="14" type="ORF">DV515_00011642</name>
</gene>
<evidence type="ECO:0000256" key="3">
    <source>
        <dbReference type="ARBA" id="ARBA00022692"/>
    </source>
</evidence>
<keyword evidence="3 10" id="KW-0812">Transmembrane</keyword>
<dbReference type="Proteomes" id="UP000276834">
    <property type="component" value="Unassembled WGS sequence"/>
</dbReference>
<dbReference type="GO" id="GO:0004949">
    <property type="term" value="F:cannabinoid receptor activity"/>
    <property type="evidence" value="ECO:0007669"/>
    <property type="project" value="TreeGrafter"/>
</dbReference>
<dbReference type="FunFam" id="1.20.1070.10:FF:000142">
    <property type="entry name" value="G protein-coupled receptor 55"/>
    <property type="match status" value="1"/>
</dbReference>
<evidence type="ECO:0000259" key="13">
    <source>
        <dbReference type="PROSITE" id="PS50262"/>
    </source>
</evidence>
<evidence type="ECO:0000256" key="9">
    <source>
        <dbReference type="ARBA" id="ARBA00023224"/>
    </source>
</evidence>
<evidence type="ECO:0000256" key="11">
    <source>
        <dbReference type="SAM" id="MobiDB-lite"/>
    </source>
</evidence>
<protein>
    <recommendedName>
        <fullName evidence="13">G-protein coupled receptors family 1 profile domain-containing protein</fullName>
    </recommendedName>
</protein>
<evidence type="ECO:0000313" key="14">
    <source>
        <dbReference type="EMBL" id="RLV97567.1"/>
    </source>
</evidence>
<comment type="caution">
    <text evidence="14">The sequence shown here is derived from an EMBL/GenBank/DDBJ whole genome shotgun (WGS) entry which is preliminary data.</text>
</comment>
<dbReference type="PANTHER" id="PTHR24232">
    <property type="entry name" value="G-PROTEIN COUPLED RECEPTOR"/>
    <property type="match status" value="1"/>
</dbReference>
<evidence type="ECO:0000256" key="4">
    <source>
        <dbReference type="ARBA" id="ARBA00022989"/>
    </source>
</evidence>
<dbReference type="Gene3D" id="1.20.1070.10">
    <property type="entry name" value="Rhodopsin 7-helix transmembrane proteins"/>
    <property type="match status" value="1"/>
</dbReference>
<dbReference type="GO" id="GO:0035025">
    <property type="term" value="P:positive regulation of Rho protein signal transduction"/>
    <property type="evidence" value="ECO:0007669"/>
    <property type="project" value="TreeGrafter"/>
</dbReference>
<keyword evidence="9 10" id="KW-0807">Transducer</keyword>
<dbReference type="PANTHER" id="PTHR24232:SF56">
    <property type="entry name" value="G-PROTEIN COUPLED RECEPTOR 55"/>
    <property type="match status" value="1"/>
</dbReference>
<dbReference type="PROSITE" id="PS00237">
    <property type="entry name" value="G_PROTEIN_RECEP_F1_1"/>
    <property type="match status" value="1"/>
</dbReference>
<feature type="transmembrane region" description="Helical" evidence="12">
    <location>
        <begin position="121"/>
        <end position="139"/>
    </location>
</feature>
<feature type="transmembrane region" description="Helical" evidence="12">
    <location>
        <begin position="289"/>
        <end position="312"/>
    </location>
</feature>
<reference evidence="14 15" key="1">
    <citation type="journal article" date="2018" name="Proc. R. Soc. B">
        <title>A non-coding region near Follistatin controls head colour polymorphism in the Gouldian finch.</title>
        <authorList>
            <person name="Toomey M.B."/>
            <person name="Marques C.I."/>
            <person name="Andrade P."/>
            <person name="Araujo P.M."/>
            <person name="Sabatino S."/>
            <person name="Gazda M.A."/>
            <person name="Afonso S."/>
            <person name="Lopes R.J."/>
            <person name="Corbo J.C."/>
            <person name="Carneiro M."/>
        </authorList>
    </citation>
    <scope>NUCLEOTIDE SEQUENCE [LARGE SCALE GENOMIC DNA]</scope>
    <source>
        <strain evidence="14">Red01</strain>
        <tissue evidence="14">Muscle</tissue>
    </source>
</reference>